<proteinExistence type="predicted"/>
<dbReference type="PANTHER" id="PTHR13017">
    <property type="entry name" value="5-FORMYLTETRAHYDROFOLATE CYCLO-LIGASE-RELATED"/>
    <property type="match status" value="1"/>
</dbReference>
<dbReference type="AlphaFoldDB" id="A0AA39G8X7"/>
<feature type="region of interest" description="Disordered" evidence="3">
    <location>
        <begin position="251"/>
        <end position="366"/>
    </location>
</feature>
<evidence type="ECO:0000256" key="1">
    <source>
        <dbReference type="ARBA" id="ARBA00015518"/>
    </source>
</evidence>
<protein>
    <recommendedName>
        <fullName evidence="1">Methenyltetrahydrofolate synthase domain-containing protein</fullName>
    </recommendedName>
</protein>
<dbReference type="GO" id="GO:0003723">
    <property type="term" value="F:RNA binding"/>
    <property type="evidence" value="ECO:0007669"/>
    <property type="project" value="UniProtKB-KW"/>
</dbReference>
<dbReference type="FunFam" id="3.40.50.10420:FF:000001">
    <property type="entry name" value="Methenyltetrahydrofolate synthase domain-containing protein"/>
    <property type="match status" value="1"/>
</dbReference>
<accession>A0AA39G8X7</accession>
<feature type="compositionally biased region" description="Basic and acidic residues" evidence="3">
    <location>
        <begin position="251"/>
        <end position="263"/>
    </location>
</feature>
<reference evidence="4" key="1">
    <citation type="journal article" date="2023" name="bioRxiv">
        <title>Scaffold-level genome assemblies of two parasitoid biocontrol wasps reveal the parthenogenesis mechanism and an associated novel virus.</title>
        <authorList>
            <person name="Inwood S."/>
            <person name="Skelly J."/>
            <person name="Guhlin J."/>
            <person name="Harrop T."/>
            <person name="Goldson S."/>
            <person name="Dearden P."/>
        </authorList>
    </citation>
    <scope>NUCLEOTIDE SEQUENCE</scope>
    <source>
        <strain evidence="4">Lincoln</strain>
        <tissue evidence="4">Whole body</tissue>
    </source>
</reference>
<organism evidence="4 5">
    <name type="scientific">Microctonus hyperodae</name>
    <name type="common">Parasitoid wasp</name>
    <dbReference type="NCBI Taxonomy" id="165561"/>
    <lineage>
        <taxon>Eukaryota</taxon>
        <taxon>Metazoa</taxon>
        <taxon>Ecdysozoa</taxon>
        <taxon>Arthropoda</taxon>
        <taxon>Hexapoda</taxon>
        <taxon>Insecta</taxon>
        <taxon>Pterygota</taxon>
        <taxon>Neoptera</taxon>
        <taxon>Endopterygota</taxon>
        <taxon>Hymenoptera</taxon>
        <taxon>Apocrita</taxon>
        <taxon>Ichneumonoidea</taxon>
        <taxon>Braconidae</taxon>
        <taxon>Euphorinae</taxon>
        <taxon>Microctonus</taxon>
    </lineage>
</organism>
<evidence type="ECO:0000313" key="5">
    <source>
        <dbReference type="Proteomes" id="UP001168972"/>
    </source>
</evidence>
<dbReference type="InterPro" id="IPR024185">
    <property type="entry name" value="FTHF_cligase-like_sf"/>
</dbReference>
<sequence length="468" mass="53413">MLNQRDQSSNLKRYYRQQTWDYMMKNDLVNFPSRVYKRIPNFKGAEEAAKRLSELDVFKNAKVIKINPDKPQEPVRLLALEAEKEILVPIPRLKSGLFYHVVSSEVKSDDLKVVATRDGLQEHGKPIGVDAKLKVDLVVLGAVCVSSEGYRIGKGEGFADLEFAMMMRMGAINDETIVATTIHDSQLIDNLEPEISKKHDVPVDIIVTPTKTIIVNKKLRKPVGIFWDILTPRRVKSVQILQQLKLMDEKEGKDVTLRKDESPRYGNNYSRSTRGKKNNNPKNDDSMTKVDNDGDDEIKNVVQEKGDVVKRRAARRRQPRKQQQTQQKDTNDENSPETAEVNTKIIDKSKEKNPRRKTPGFRPKPQIDFSLKLSNISSNVRVRDLKNALAERGVRPTDIAWRGQRGFCYIHFGKLRNKDSEPNQPVQVDSIVANLQQLRIGENNEDDFIIVEPAKPITRIEITDVTSV</sequence>
<dbReference type="InterPro" id="IPR002698">
    <property type="entry name" value="FTHF_cligase"/>
</dbReference>
<dbReference type="PANTHER" id="PTHR13017:SF0">
    <property type="entry name" value="METHENYLTETRAHYDROFOLATE SYNTHASE DOMAIN-CONTAINING PROTEIN"/>
    <property type="match status" value="1"/>
</dbReference>
<evidence type="ECO:0000313" key="4">
    <source>
        <dbReference type="EMBL" id="KAK0183245.1"/>
    </source>
</evidence>
<dbReference type="Pfam" id="PF01812">
    <property type="entry name" value="5-FTHF_cyc-lig"/>
    <property type="match status" value="1"/>
</dbReference>
<dbReference type="InterPro" id="IPR037171">
    <property type="entry name" value="NagB/RpiA_transferase-like"/>
</dbReference>
<feature type="compositionally biased region" description="Basic and acidic residues" evidence="3">
    <location>
        <begin position="282"/>
        <end position="310"/>
    </location>
</feature>
<evidence type="ECO:0000256" key="3">
    <source>
        <dbReference type="SAM" id="MobiDB-lite"/>
    </source>
</evidence>
<dbReference type="EMBL" id="JAQQBR010000001">
    <property type="protein sequence ID" value="KAK0183245.1"/>
    <property type="molecule type" value="Genomic_DNA"/>
</dbReference>
<dbReference type="SUPFAM" id="SSF100950">
    <property type="entry name" value="NagB/RpiA/CoA transferase-like"/>
    <property type="match status" value="1"/>
</dbReference>
<dbReference type="Proteomes" id="UP001168972">
    <property type="component" value="Unassembled WGS sequence"/>
</dbReference>
<keyword evidence="5" id="KW-1185">Reference proteome</keyword>
<keyword evidence="2" id="KW-0694">RNA-binding</keyword>
<dbReference type="Gene3D" id="3.40.50.10420">
    <property type="entry name" value="NagB/RpiA/CoA transferase-like"/>
    <property type="match status" value="1"/>
</dbReference>
<feature type="compositionally biased region" description="Basic residues" evidence="3">
    <location>
        <begin position="311"/>
        <end position="320"/>
    </location>
</feature>
<comment type="caution">
    <text evidence="4">The sequence shown here is derived from an EMBL/GenBank/DDBJ whole genome shotgun (WGS) entry which is preliminary data.</text>
</comment>
<reference evidence="4" key="2">
    <citation type="submission" date="2023-03" db="EMBL/GenBank/DDBJ databases">
        <authorList>
            <person name="Inwood S.N."/>
            <person name="Skelly J.G."/>
            <person name="Guhlin J."/>
            <person name="Harrop T.W.R."/>
            <person name="Goldson S.G."/>
            <person name="Dearden P.K."/>
        </authorList>
    </citation>
    <scope>NUCLEOTIDE SEQUENCE</scope>
    <source>
        <strain evidence="4">Lincoln</strain>
        <tissue evidence="4">Whole body</tissue>
    </source>
</reference>
<name>A0AA39G8X7_MICHY</name>
<gene>
    <name evidence="4" type="ORF">PV327_001304</name>
</gene>
<evidence type="ECO:0000256" key="2">
    <source>
        <dbReference type="ARBA" id="ARBA00022884"/>
    </source>
</evidence>
<dbReference type="GO" id="GO:0005737">
    <property type="term" value="C:cytoplasm"/>
    <property type="evidence" value="ECO:0007669"/>
    <property type="project" value="TreeGrafter"/>
</dbReference>